<feature type="non-terminal residue" evidence="1">
    <location>
        <position position="1"/>
    </location>
</feature>
<comment type="caution">
    <text evidence="1">The sequence shown here is derived from an EMBL/GenBank/DDBJ whole genome shotgun (WGS) entry which is preliminary data.</text>
</comment>
<dbReference type="EMBL" id="CAJVPS010051672">
    <property type="protein sequence ID" value="CAG8769837.1"/>
    <property type="molecule type" value="Genomic_DNA"/>
</dbReference>
<accession>A0A9N9NXM2</accession>
<evidence type="ECO:0000313" key="1">
    <source>
        <dbReference type="EMBL" id="CAG8769837.1"/>
    </source>
</evidence>
<sequence length="163" mass="18677">FKNKKENTTLEPVSYSYIKELANIIQFPEFVYVELEDAMADLVSLLEADLPVVAPFFDSNLGVPKSTYYKEIAESLNIIIMQNSSSIQPEFCYSSIKDTLDLESYLEKYNTQLTLLKIENSNIQKQIILLRKDPHLSSDVLPNEQAIQTIEEKINTFNILMST</sequence>
<keyword evidence="2" id="KW-1185">Reference proteome</keyword>
<gene>
    <name evidence="1" type="ORF">ALEPTO_LOCUS14083</name>
</gene>
<dbReference type="OrthoDB" id="10413574at2759"/>
<dbReference type="Proteomes" id="UP000789508">
    <property type="component" value="Unassembled WGS sequence"/>
</dbReference>
<proteinExistence type="predicted"/>
<name>A0A9N9NXM2_9GLOM</name>
<reference evidence="1" key="1">
    <citation type="submission" date="2021-06" db="EMBL/GenBank/DDBJ databases">
        <authorList>
            <person name="Kallberg Y."/>
            <person name="Tangrot J."/>
            <person name="Rosling A."/>
        </authorList>
    </citation>
    <scope>NUCLEOTIDE SEQUENCE</scope>
    <source>
        <strain evidence="1">FL130A</strain>
    </source>
</reference>
<protein>
    <submittedName>
        <fullName evidence="1">4041_t:CDS:1</fullName>
    </submittedName>
</protein>
<dbReference type="AlphaFoldDB" id="A0A9N9NXM2"/>
<organism evidence="1 2">
    <name type="scientific">Ambispora leptoticha</name>
    <dbReference type="NCBI Taxonomy" id="144679"/>
    <lineage>
        <taxon>Eukaryota</taxon>
        <taxon>Fungi</taxon>
        <taxon>Fungi incertae sedis</taxon>
        <taxon>Mucoromycota</taxon>
        <taxon>Glomeromycotina</taxon>
        <taxon>Glomeromycetes</taxon>
        <taxon>Archaeosporales</taxon>
        <taxon>Ambisporaceae</taxon>
        <taxon>Ambispora</taxon>
    </lineage>
</organism>
<feature type="non-terminal residue" evidence="1">
    <location>
        <position position="163"/>
    </location>
</feature>
<evidence type="ECO:0000313" key="2">
    <source>
        <dbReference type="Proteomes" id="UP000789508"/>
    </source>
</evidence>